<gene>
    <name evidence="3" type="ORF">H1016_01325</name>
</gene>
<keyword evidence="1" id="KW-0238">DNA-binding</keyword>
<name>A0A832V132_9ARCH</name>
<dbReference type="Gene3D" id="2.40.50.140">
    <property type="entry name" value="Nucleic acid-binding proteins"/>
    <property type="match status" value="2"/>
</dbReference>
<dbReference type="GO" id="GO:0010212">
    <property type="term" value="P:response to ionizing radiation"/>
    <property type="evidence" value="ECO:0007669"/>
    <property type="project" value="TreeGrafter"/>
</dbReference>
<sequence>MVKLEELLDLASIKTGLSKEEILLRIRNKQKELSGLVSEEGAAYIVANELGVKTKNRVVESILKLKELKPEMKSVNVMGRVKSIYGPREFTTKTGIKNKVVNMEVVDSTGVGRVVLWNMHDIEKVEKGLIKAGQVIQVKSGYVRESSFTNSLEVHVGSRGVLIENPDGILGEDFPKIGGVENGQRRVKISNLKENEIKEVRAAITAHFGNNFVHEMCENCNKKVTSGKCEKCGGTKTNKLLILNLAIDDGSGTVRAAVFRETAERLIGLKAEEAVNQQKVKSQLEKLLGSELIFEGKVKRNEQFDRLEFNIFNIKEVKTESEIEQLIGEKNGKS</sequence>
<evidence type="ECO:0000256" key="1">
    <source>
        <dbReference type="ARBA" id="ARBA00023125"/>
    </source>
</evidence>
<evidence type="ECO:0000259" key="2">
    <source>
        <dbReference type="Pfam" id="PF08646"/>
    </source>
</evidence>
<accession>A0A832V132</accession>
<dbReference type="GO" id="GO:0003677">
    <property type="term" value="F:DNA binding"/>
    <property type="evidence" value="ECO:0007669"/>
    <property type="project" value="UniProtKB-KW"/>
</dbReference>
<evidence type="ECO:0000313" key="4">
    <source>
        <dbReference type="Proteomes" id="UP000646946"/>
    </source>
</evidence>
<proteinExistence type="predicted"/>
<dbReference type="SUPFAM" id="SSF50249">
    <property type="entry name" value="Nucleic acid-binding proteins"/>
    <property type="match status" value="2"/>
</dbReference>
<dbReference type="Proteomes" id="UP000646946">
    <property type="component" value="Unassembled WGS sequence"/>
</dbReference>
<dbReference type="PANTHER" id="PTHR13356:SF0">
    <property type="entry name" value="SOSS COMPLEX SUBUNIT B HOMOLOG"/>
    <property type="match status" value="1"/>
</dbReference>
<dbReference type="InterPro" id="IPR018716">
    <property type="entry name" value="DUF2240"/>
</dbReference>
<comment type="caution">
    <text evidence="3">The sequence shown here is derived from an EMBL/GenBank/DDBJ whole genome shotgun (WGS) entry which is preliminary data.</text>
</comment>
<dbReference type="InterPro" id="IPR051231">
    <property type="entry name" value="SOSS-B"/>
</dbReference>
<dbReference type="InterPro" id="IPR012340">
    <property type="entry name" value="NA-bd_OB-fold"/>
</dbReference>
<protein>
    <submittedName>
        <fullName evidence="3">DUF2240 family protein</fullName>
    </submittedName>
</protein>
<evidence type="ECO:0000313" key="3">
    <source>
        <dbReference type="EMBL" id="HIK00161.1"/>
    </source>
</evidence>
<dbReference type="CDD" id="cd04491">
    <property type="entry name" value="SoSSB_OBF"/>
    <property type="match status" value="1"/>
</dbReference>
<dbReference type="AlphaFoldDB" id="A0A832V132"/>
<dbReference type="PANTHER" id="PTHR13356">
    <property type="entry name" value="OB FOLD NUCLEIC ACID BINDING PROTEIN-RELATED"/>
    <property type="match status" value="1"/>
</dbReference>
<feature type="domain" description="Replication factor A C-terminal" evidence="2">
    <location>
        <begin position="199"/>
        <end position="326"/>
    </location>
</feature>
<dbReference type="Pfam" id="PF09999">
    <property type="entry name" value="DUF2240"/>
    <property type="match status" value="1"/>
</dbReference>
<keyword evidence="4" id="KW-1185">Reference proteome</keyword>
<dbReference type="InterPro" id="IPR013955">
    <property type="entry name" value="Rep_factor-A_C"/>
</dbReference>
<dbReference type="GO" id="GO:0000724">
    <property type="term" value="P:double-strand break repair via homologous recombination"/>
    <property type="evidence" value="ECO:0007669"/>
    <property type="project" value="TreeGrafter"/>
</dbReference>
<reference evidence="3 4" key="1">
    <citation type="journal article" name="Nat. Commun.">
        <title>Undinarchaeota illuminate DPANN phylogeny and the impact of gene transfer on archaeal evolution.</title>
        <authorList>
            <person name="Dombrowski N."/>
            <person name="Williams T.A."/>
            <person name="Sun J."/>
            <person name="Woodcroft B.J."/>
            <person name="Lee J.H."/>
            <person name="Minh B.Q."/>
            <person name="Rinke C."/>
            <person name="Spang A."/>
        </authorList>
    </citation>
    <scope>NUCLEOTIDE SEQUENCE [LARGE SCALE GENOMIC DNA]</scope>
    <source>
        <strain evidence="3">MAG_bin1129</strain>
    </source>
</reference>
<dbReference type="EMBL" id="DVAB01000012">
    <property type="protein sequence ID" value="HIK00161.1"/>
    <property type="molecule type" value="Genomic_DNA"/>
</dbReference>
<organism evidence="3 4">
    <name type="scientific">Candidatus Naiadarchaeum limnaeum</name>
    <dbReference type="NCBI Taxonomy" id="2756139"/>
    <lineage>
        <taxon>Archaea</taxon>
        <taxon>Candidatus Undinarchaeota</taxon>
        <taxon>Candidatus Undinarchaeia</taxon>
        <taxon>Candidatus Naiadarchaeales</taxon>
        <taxon>Candidatus Naiadarchaeaceae</taxon>
        <taxon>Candidatus Naiadarchaeum</taxon>
    </lineage>
</organism>
<dbReference type="Pfam" id="PF08646">
    <property type="entry name" value="Rep_fac-A_C"/>
    <property type="match status" value="1"/>
</dbReference>